<dbReference type="PANTHER" id="PTHR21530:SF7">
    <property type="entry name" value="TRAB DOMAIN-CONTAINING PROTEIN"/>
    <property type="match status" value="1"/>
</dbReference>
<name>A0A5S6R5L2_TRIMR</name>
<evidence type="ECO:0000313" key="3">
    <source>
        <dbReference type="WBParaSite" id="TMUE_0000000195.1"/>
    </source>
</evidence>
<dbReference type="AlphaFoldDB" id="A0A5S6R5L2"/>
<dbReference type="PANTHER" id="PTHR21530">
    <property type="entry name" value="PHEROMONE SHUTDOWN PROTEIN"/>
    <property type="match status" value="1"/>
</dbReference>
<dbReference type="Pfam" id="PF01963">
    <property type="entry name" value="TraB_PrgY_gumN"/>
    <property type="match status" value="1"/>
</dbReference>
<evidence type="ECO:0000313" key="2">
    <source>
        <dbReference type="Proteomes" id="UP000046395"/>
    </source>
</evidence>
<proteinExistence type="predicted"/>
<organism evidence="2 4">
    <name type="scientific">Trichuris muris</name>
    <name type="common">Mouse whipworm</name>
    <dbReference type="NCBI Taxonomy" id="70415"/>
    <lineage>
        <taxon>Eukaryota</taxon>
        <taxon>Metazoa</taxon>
        <taxon>Ecdysozoa</taxon>
        <taxon>Nematoda</taxon>
        <taxon>Enoplea</taxon>
        <taxon>Dorylaimia</taxon>
        <taxon>Trichinellida</taxon>
        <taxon>Trichuridae</taxon>
        <taxon>Trichuris</taxon>
    </lineage>
</organism>
<sequence>MSTVDELSSPEEQADQDDDATVAEEEFVSTITFTRNEDESDALPPTVTAVDCSCTSNDDDIGSAVHIGRIYLIGTAHFSLESQEDVRKVMRKVQPNAVMVELCPSRAMMLELDNNNLLAEASQMSFFSLLRSMKTKHGITHGFLQAALLSLSAHFTRELGMTPGGEFRVALEESKKIKDCTFHLGDRPVNITLRRAVANLGLWHRFKFLINMISTLNTKITEKEIERLKESDMLEDLLREISGQFPSLAKVLLEERDQYMASVLRYLAFEEFHRALSSKTMPRPFNIVGVVGMGHVPGIVKNFNQDINIKELTRIPARRRHPILRFTVTCVAVGLCTYGAYRLAKSLRSLFF</sequence>
<dbReference type="InterPro" id="IPR046345">
    <property type="entry name" value="TraB_PrgY-like"/>
</dbReference>
<evidence type="ECO:0000256" key="1">
    <source>
        <dbReference type="SAM" id="MobiDB-lite"/>
    </source>
</evidence>
<dbReference type="Proteomes" id="UP000046395">
    <property type="component" value="Unassembled WGS sequence"/>
</dbReference>
<dbReference type="WBParaSite" id="TMUE_0000000195.1">
    <property type="protein sequence ID" value="TMUE_0000000195.1"/>
    <property type="gene ID" value="WBGene00296140"/>
</dbReference>
<feature type="region of interest" description="Disordered" evidence="1">
    <location>
        <begin position="1"/>
        <end position="22"/>
    </location>
</feature>
<dbReference type="WBParaSite" id="TMUE_3000014891.1">
    <property type="protein sequence ID" value="TMUE_3000014891.1"/>
    <property type="gene ID" value="WBGene00302375"/>
</dbReference>
<dbReference type="STRING" id="70415.A0A5S6R5L2"/>
<dbReference type="InterPro" id="IPR002816">
    <property type="entry name" value="TraB/PrgY/GumN_fam"/>
</dbReference>
<accession>A0A5S6R5L2</accession>
<evidence type="ECO:0000313" key="4">
    <source>
        <dbReference type="WBParaSite" id="TMUE_3000014891.1"/>
    </source>
</evidence>
<reference evidence="3 4" key="3">
    <citation type="submission" date="2019-12" db="UniProtKB">
        <authorList>
            <consortium name="WormBaseParasite"/>
        </authorList>
    </citation>
    <scope>IDENTIFICATION</scope>
</reference>
<dbReference type="CDD" id="cd14726">
    <property type="entry name" value="TraB_PrgY-like"/>
    <property type="match status" value="1"/>
</dbReference>
<keyword evidence="2" id="KW-1185">Reference proteome</keyword>
<reference evidence="2" key="1">
    <citation type="submission" date="2013-11" db="EMBL/GenBank/DDBJ databases">
        <authorList>
            <person name="Aslett M."/>
        </authorList>
    </citation>
    <scope>NUCLEOTIDE SEQUENCE [LARGE SCALE GENOMIC DNA]</scope>
    <source>
        <strain evidence="2">Edinburgh</strain>
    </source>
</reference>
<reference evidence="2" key="2">
    <citation type="submission" date="2014-03" db="EMBL/GenBank/DDBJ databases">
        <title>The whipworm genome and dual-species transcriptomics of an intimate host-pathogen interaction.</title>
        <authorList>
            <person name="Foth B.J."/>
            <person name="Tsai I.J."/>
            <person name="Reid A.J."/>
            <person name="Bancroft A.J."/>
            <person name="Nichol S."/>
            <person name="Tracey A."/>
            <person name="Holroyd N."/>
            <person name="Cotton J.A."/>
            <person name="Stanley E.J."/>
            <person name="Zarowiecki M."/>
            <person name="Liu J.Z."/>
            <person name="Huckvale T."/>
            <person name="Cooper P.J."/>
            <person name="Grencis R.K."/>
            <person name="Berriman M."/>
        </authorList>
    </citation>
    <scope>NUCLEOTIDE SEQUENCE [LARGE SCALE GENOMIC DNA]</scope>
    <source>
        <strain evidence="2">Edinburgh</strain>
    </source>
</reference>
<protein>
    <submittedName>
        <fullName evidence="3 4">TraB domain-containing protein</fullName>
    </submittedName>
</protein>
<feature type="compositionally biased region" description="Acidic residues" evidence="1">
    <location>
        <begin position="8"/>
        <end position="22"/>
    </location>
</feature>